<reference evidence="2" key="1">
    <citation type="submission" date="2021-10" db="EMBL/GenBank/DDBJ databases">
        <authorList>
            <person name="Piombo E."/>
        </authorList>
    </citation>
    <scope>NUCLEOTIDE SEQUENCE</scope>
</reference>
<evidence type="ECO:0000256" key="1">
    <source>
        <dbReference type="SAM" id="SignalP"/>
    </source>
</evidence>
<sequence length="188" mass="20636">MIIFQLISSAILLAITTINALPFPTSVDKPFIRDEVLITRGIPQDFAKHAVAAIKAFGPPSSQTMMHSGIGPAKAFQVAKAKKLQTVETTILKAINNDKASKQNIYKNTLQKYCIPKADYCAIPGTNVNDWVEAWGVISKAWASYTTKETTLATVKEGPNAKSFYKVFEEPILTSNRVSIKIDNTYPA</sequence>
<feature type="signal peptide" evidence="1">
    <location>
        <begin position="1"/>
        <end position="20"/>
    </location>
</feature>
<dbReference type="AlphaFoldDB" id="A0A9N9V8F1"/>
<dbReference type="Proteomes" id="UP000696573">
    <property type="component" value="Unassembled WGS sequence"/>
</dbReference>
<name>A0A9N9V8F1_9HYPO</name>
<feature type="non-terminal residue" evidence="2">
    <location>
        <position position="1"/>
    </location>
</feature>
<accession>A0A9N9V8F1</accession>
<protein>
    <submittedName>
        <fullName evidence="2">Uncharacterized protein</fullName>
    </submittedName>
</protein>
<keyword evidence="3" id="KW-1185">Reference proteome</keyword>
<feature type="chain" id="PRO_5040172856" evidence="1">
    <location>
        <begin position="21"/>
        <end position="188"/>
    </location>
</feature>
<comment type="caution">
    <text evidence="2">The sequence shown here is derived from an EMBL/GenBank/DDBJ whole genome shotgun (WGS) entry which is preliminary data.</text>
</comment>
<evidence type="ECO:0000313" key="3">
    <source>
        <dbReference type="Proteomes" id="UP000696573"/>
    </source>
</evidence>
<dbReference type="OrthoDB" id="3787572at2759"/>
<gene>
    <name evidence="2" type="ORF">CRHIZ90672A_00011139</name>
</gene>
<evidence type="ECO:0000313" key="2">
    <source>
        <dbReference type="EMBL" id="CAH0021300.1"/>
    </source>
</evidence>
<organism evidence="2 3">
    <name type="scientific">Clonostachys rhizophaga</name>
    <dbReference type="NCBI Taxonomy" id="160324"/>
    <lineage>
        <taxon>Eukaryota</taxon>
        <taxon>Fungi</taxon>
        <taxon>Dikarya</taxon>
        <taxon>Ascomycota</taxon>
        <taxon>Pezizomycotina</taxon>
        <taxon>Sordariomycetes</taxon>
        <taxon>Hypocreomycetidae</taxon>
        <taxon>Hypocreales</taxon>
        <taxon>Bionectriaceae</taxon>
        <taxon>Clonostachys</taxon>
    </lineage>
</organism>
<dbReference type="EMBL" id="CABFNQ020000653">
    <property type="protein sequence ID" value="CAH0021300.1"/>
    <property type="molecule type" value="Genomic_DNA"/>
</dbReference>
<proteinExistence type="predicted"/>
<keyword evidence="1" id="KW-0732">Signal</keyword>